<keyword evidence="2" id="KW-1185">Reference proteome</keyword>
<comment type="caution">
    <text evidence="1">The sequence shown here is derived from an EMBL/GenBank/DDBJ whole genome shotgun (WGS) entry which is preliminary data.</text>
</comment>
<sequence>LTTQANTPVNKTFSAFTPGIEANRFLYSSSRRRRGGSCVGLSVRHLSEMTPSAGRPTLTPAIGPLLPAALLQLLHGPTCLIISSYTSELGLASNFISAAKSLHSQQLQLAS</sequence>
<gene>
    <name evidence="1" type="ORF">EJB05_28513</name>
</gene>
<proteinExistence type="predicted"/>
<dbReference type="EMBL" id="RWGY01000013">
    <property type="protein sequence ID" value="TVU25989.1"/>
    <property type="molecule type" value="Genomic_DNA"/>
</dbReference>
<evidence type="ECO:0000313" key="1">
    <source>
        <dbReference type="EMBL" id="TVU25989.1"/>
    </source>
</evidence>
<name>A0A5J9UQ50_9POAL</name>
<dbReference type="AlphaFoldDB" id="A0A5J9UQ50"/>
<reference evidence="1 2" key="1">
    <citation type="journal article" date="2019" name="Sci. Rep.">
        <title>A high-quality genome of Eragrostis curvula grass provides insights into Poaceae evolution and supports new strategies to enhance forage quality.</title>
        <authorList>
            <person name="Carballo J."/>
            <person name="Santos B.A.C.M."/>
            <person name="Zappacosta D."/>
            <person name="Garbus I."/>
            <person name="Selva J.P."/>
            <person name="Gallo C.A."/>
            <person name="Diaz A."/>
            <person name="Albertini E."/>
            <person name="Caccamo M."/>
            <person name="Echenique V."/>
        </authorList>
    </citation>
    <scope>NUCLEOTIDE SEQUENCE [LARGE SCALE GENOMIC DNA]</scope>
    <source>
        <strain evidence="2">cv. Victoria</strain>
        <tissue evidence="1">Leaf</tissue>
    </source>
</reference>
<protein>
    <submittedName>
        <fullName evidence="1">Uncharacterized protein</fullName>
    </submittedName>
</protein>
<organism evidence="1 2">
    <name type="scientific">Eragrostis curvula</name>
    <name type="common">weeping love grass</name>
    <dbReference type="NCBI Taxonomy" id="38414"/>
    <lineage>
        <taxon>Eukaryota</taxon>
        <taxon>Viridiplantae</taxon>
        <taxon>Streptophyta</taxon>
        <taxon>Embryophyta</taxon>
        <taxon>Tracheophyta</taxon>
        <taxon>Spermatophyta</taxon>
        <taxon>Magnoliopsida</taxon>
        <taxon>Liliopsida</taxon>
        <taxon>Poales</taxon>
        <taxon>Poaceae</taxon>
        <taxon>PACMAD clade</taxon>
        <taxon>Chloridoideae</taxon>
        <taxon>Eragrostideae</taxon>
        <taxon>Eragrostidinae</taxon>
        <taxon>Eragrostis</taxon>
    </lineage>
</organism>
<dbReference type="Proteomes" id="UP000324897">
    <property type="component" value="Chromosome 2"/>
</dbReference>
<evidence type="ECO:0000313" key="2">
    <source>
        <dbReference type="Proteomes" id="UP000324897"/>
    </source>
</evidence>
<feature type="non-terminal residue" evidence="1">
    <location>
        <position position="1"/>
    </location>
</feature>
<accession>A0A5J9UQ50</accession>
<dbReference type="Gramene" id="TVU25989">
    <property type="protein sequence ID" value="TVU25989"/>
    <property type="gene ID" value="EJB05_28513"/>
</dbReference>